<keyword evidence="3" id="KW-1185">Reference proteome</keyword>
<dbReference type="EMBL" id="RXNT01000006">
    <property type="protein sequence ID" value="RTR32371.1"/>
    <property type="molecule type" value="Genomic_DNA"/>
</dbReference>
<name>A0A431WA89_9BACI</name>
<evidence type="ECO:0000313" key="3">
    <source>
        <dbReference type="Proteomes" id="UP000271374"/>
    </source>
</evidence>
<dbReference type="RefSeq" id="WP_126408442.1">
    <property type="nucleotide sequence ID" value="NZ_RXNT01000006.1"/>
</dbReference>
<comment type="caution">
    <text evidence="2">The sequence shown here is derived from an EMBL/GenBank/DDBJ whole genome shotgun (WGS) entry which is preliminary data.</text>
</comment>
<dbReference type="CDD" id="cd02976">
    <property type="entry name" value="NrdH"/>
    <property type="match status" value="1"/>
</dbReference>
<dbReference type="SUPFAM" id="SSF52833">
    <property type="entry name" value="Thioredoxin-like"/>
    <property type="match status" value="1"/>
</dbReference>
<dbReference type="InterPro" id="IPR051548">
    <property type="entry name" value="Grx-like_ET"/>
</dbReference>
<dbReference type="Pfam" id="PF00462">
    <property type="entry name" value="Glutaredoxin"/>
    <property type="match status" value="1"/>
</dbReference>
<dbReference type="Proteomes" id="UP000271374">
    <property type="component" value="Unassembled WGS sequence"/>
</dbReference>
<proteinExistence type="predicted"/>
<evidence type="ECO:0000313" key="2">
    <source>
        <dbReference type="EMBL" id="RTR32371.1"/>
    </source>
</evidence>
<feature type="domain" description="Glutaredoxin" evidence="1">
    <location>
        <begin position="4"/>
        <end position="61"/>
    </location>
</feature>
<sequence>MTTITMYTQPDCPPCEIAKLFLKEYGFDYELKDIKKDSHARNELIKKYNSFSTPTFVINNENVVTGFDIEKLKEILQIEG</sequence>
<dbReference type="PROSITE" id="PS51354">
    <property type="entry name" value="GLUTAREDOXIN_2"/>
    <property type="match status" value="1"/>
</dbReference>
<dbReference type="GO" id="GO:0045454">
    <property type="term" value="P:cell redox homeostasis"/>
    <property type="evidence" value="ECO:0007669"/>
    <property type="project" value="TreeGrafter"/>
</dbReference>
<dbReference type="AlphaFoldDB" id="A0A431WA89"/>
<dbReference type="OrthoDB" id="9795531at2"/>
<dbReference type="Gene3D" id="3.40.30.10">
    <property type="entry name" value="Glutaredoxin"/>
    <property type="match status" value="1"/>
</dbReference>
<dbReference type="InterPro" id="IPR036249">
    <property type="entry name" value="Thioredoxin-like_sf"/>
</dbReference>
<organism evidence="2 3">
    <name type="scientific">Bacillus yapensis</name>
    <dbReference type="NCBI Taxonomy" id="2492960"/>
    <lineage>
        <taxon>Bacteria</taxon>
        <taxon>Bacillati</taxon>
        <taxon>Bacillota</taxon>
        <taxon>Bacilli</taxon>
        <taxon>Bacillales</taxon>
        <taxon>Bacillaceae</taxon>
        <taxon>Bacillus</taxon>
    </lineage>
</organism>
<accession>A0A431WA89</accession>
<dbReference type="GO" id="GO:0009055">
    <property type="term" value="F:electron transfer activity"/>
    <property type="evidence" value="ECO:0007669"/>
    <property type="project" value="TreeGrafter"/>
</dbReference>
<reference evidence="2 3" key="1">
    <citation type="submission" date="2018-12" db="EMBL/GenBank/DDBJ databases">
        <title>Bacillus yapensis draft genome sequence.</title>
        <authorList>
            <person name="Yu L."/>
            <person name="Xu X."/>
            <person name="Tang X."/>
        </authorList>
    </citation>
    <scope>NUCLEOTIDE SEQUENCE [LARGE SCALE GENOMIC DNA]</scope>
    <source>
        <strain evidence="2 3">XXST-01</strain>
    </source>
</reference>
<dbReference type="InterPro" id="IPR002109">
    <property type="entry name" value="Glutaredoxin"/>
</dbReference>
<dbReference type="PANTHER" id="PTHR34386:SF1">
    <property type="entry name" value="GLUTAREDOXIN-LIKE PROTEIN NRDH"/>
    <property type="match status" value="1"/>
</dbReference>
<dbReference type="PANTHER" id="PTHR34386">
    <property type="entry name" value="GLUTAREDOXIN"/>
    <property type="match status" value="1"/>
</dbReference>
<gene>
    <name evidence="2" type="ORF">EKG37_09405</name>
</gene>
<evidence type="ECO:0000259" key="1">
    <source>
        <dbReference type="Pfam" id="PF00462"/>
    </source>
</evidence>
<protein>
    <submittedName>
        <fullName evidence="2">NrdH-redoxin</fullName>
    </submittedName>
</protein>